<evidence type="ECO:0000313" key="1">
    <source>
        <dbReference type="EMBL" id="NMF99566.1"/>
    </source>
</evidence>
<protein>
    <submittedName>
        <fullName evidence="1">Uncharacterized protein</fullName>
    </submittedName>
</protein>
<sequence length="163" mass="18677">MDRPLRLVSRPESTFSSAVEPGRAASRPVFGDWTNTSMLLVAHEFLEMVVEREKTIDQKLRLLMEHFNIHPTDKRADRQLAIKLAELCVRGFQERIRPGAPKRWGLSQLSALKRSVDSIVAEGYSVRRACEKLFSEQGSDIDFPRCNSLGTMYRRYHQAKSAK</sequence>
<dbReference type="EMBL" id="WTVS01000047">
    <property type="protein sequence ID" value="NMF99566.1"/>
    <property type="molecule type" value="Genomic_DNA"/>
</dbReference>
<reference evidence="1 2" key="1">
    <citation type="submission" date="2019-12" db="EMBL/GenBank/DDBJ databases">
        <title>Comparative genomics gives insights into the taxonomy of the Azoarcus-Aromatoleum group and reveals separate origins of nif in the plant-associated Azoarcus and non-plant-associated Aromatoleum sub-groups.</title>
        <authorList>
            <person name="Lafos M."/>
            <person name="Maluk M."/>
            <person name="Batista M."/>
            <person name="Junghare M."/>
            <person name="Carmona M."/>
            <person name="Faoro H."/>
            <person name="Cruz L.M."/>
            <person name="Battistoni F."/>
            <person name="De Souza E."/>
            <person name="Pedrosa F."/>
            <person name="Chen W.-M."/>
            <person name="Poole P.S."/>
            <person name="Dixon R.A."/>
            <person name="James E.K."/>
        </authorList>
    </citation>
    <scope>NUCLEOTIDE SEQUENCE [LARGE SCALE GENOMIC DNA]</scope>
    <source>
        <strain evidence="1 2">T</strain>
    </source>
</reference>
<accession>A0ABX1NJR3</accession>
<proteinExistence type="predicted"/>
<name>A0ABX1NJR3_9RHOO</name>
<evidence type="ECO:0000313" key="2">
    <source>
        <dbReference type="Proteomes" id="UP000634522"/>
    </source>
</evidence>
<dbReference type="RefSeq" id="WP_169142158.1">
    <property type="nucleotide sequence ID" value="NZ_WTVS01000047.1"/>
</dbReference>
<organism evidence="1 2">
    <name type="scientific">Aromatoleum toluolicum</name>
    <dbReference type="NCBI Taxonomy" id="90060"/>
    <lineage>
        <taxon>Bacteria</taxon>
        <taxon>Pseudomonadati</taxon>
        <taxon>Pseudomonadota</taxon>
        <taxon>Betaproteobacteria</taxon>
        <taxon>Rhodocyclales</taxon>
        <taxon>Rhodocyclaceae</taxon>
        <taxon>Aromatoleum</taxon>
    </lineage>
</organism>
<dbReference type="Proteomes" id="UP000634522">
    <property type="component" value="Unassembled WGS sequence"/>
</dbReference>
<gene>
    <name evidence="1" type="ORF">GPA27_19495</name>
</gene>
<keyword evidence="2" id="KW-1185">Reference proteome</keyword>
<comment type="caution">
    <text evidence="1">The sequence shown here is derived from an EMBL/GenBank/DDBJ whole genome shotgun (WGS) entry which is preliminary data.</text>
</comment>